<reference evidence="2 3" key="1">
    <citation type="submission" date="2020-02" db="EMBL/GenBank/DDBJ databases">
        <title>Acidophilic actinobacteria isolated from forest soil.</title>
        <authorList>
            <person name="Golinska P."/>
        </authorList>
    </citation>
    <scope>NUCLEOTIDE SEQUENCE [LARGE SCALE GENOMIC DNA]</scope>
    <source>
        <strain evidence="2 3">NL8</strain>
    </source>
</reference>
<dbReference type="Gene3D" id="1.10.10.10">
    <property type="entry name" value="Winged helix-like DNA-binding domain superfamily/Winged helix DNA-binding domain"/>
    <property type="match status" value="2"/>
</dbReference>
<dbReference type="Pfam" id="PF09339">
    <property type="entry name" value="HTH_IclR"/>
    <property type="match status" value="1"/>
</dbReference>
<dbReference type="InterPro" id="IPR005471">
    <property type="entry name" value="Tscrpt_reg_IclR_N"/>
</dbReference>
<name>A0ABS5KH75_9ACTN</name>
<evidence type="ECO:0000313" key="3">
    <source>
        <dbReference type="Proteomes" id="UP000730482"/>
    </source>
</evidence>
<proteinExistence type="predicted"/>
<dbReference type="InterPro" id="IPR036390">
    <property type="entry name" value="WH_DNA-bd_sf"/>
</dbReference>
<comment type="caution">
    <text evidence="2">The sequence shown here is derived from an EMBL/GenBank/DDBJ whole genome shotgun (WGS) entry which is preliminary data.</text>
</comment>
<protein>
    <submittedName>
        <fullName evidence="2">MarR family transcriptional regulator</fullName>
    </submittedName>
</protein>
<dbReference type="InterPro" id="IPR036388">
    <property type="entry name" value="WH-like_DNA-bd_sf"/>
</dbReference>
<dbReference type="Proteomes" id="UP000730482">
    <property type="component" value="Unassembled WGS sequence"/>
</dbReference>
<dbReference type="RefSeq" id="WP_212006991.1">
    <property type="nucleotide sequence ID" value="NZ_JAAFYZ010000002.1"/>
</dbReference>
<feature type="domain" description="HTH iclR-type" evidence="1">
    <location>
        <begin position="107"/>
        <end position="148"/>
    </location>
</feature>
<keyword evidence="3" id="KW-1185">Reference proteome</keyword>
<gene>
    <name evidence="2" type="ORF">KGQ19_00435</name>
</gene>
<sequence length="177" mass="18654">MPSIRKTKAVPQLSASERALLVALVQRPRVSAAGLAGATQLSLATTRQALRRLESLGAVVCVSGTSLDGRSVRSLWFASATVLDLLARSGALPMARALLAPCARDKVLTALALRPKLPIGDIAWATALSRTSVTQMLGALEKQGLAHRVERRGPGGDRVADGWMLTLDAVAIPLFKL</sequence>
<dbReference type="EMBL" id="JAAFYZ010000002">
    <property type="protein sequence ID" value="MBS2545325.1"/>
    <property type="molecule type" value="Genomic_DNA"/>
</dbReference>
<dbReference type="SUPFAM" id="SSF46785">
    <property type="entry name" value="Winged helix' DNA-binding domain"/>
    <property type="match status" value="2"/>
</dbReference>
<evidence type="ECO:0000259" key="1">
    <source>
        <dbReference type="Pfam" id="PF09339"/>
    </source>
</evidence>
<accession>A0ABS5KH75</accession>
<evidence type="ECO:0000313" key="2">
    <source>
        <dbReference type="EMBL" id="MBS2545325.1"/>
    </source>
</evidence>
<dbReference type="Pfam" id="PF13412">
    <property type="entry name" value="HTH_24"/>
    <property type="match status" value="1"/>
</dbReference>
<organism evidence="2 3">
    <name type="scientific">Catenulispora pinistramenti</name>
    <dbReference type="NCBI Taxonomy" id="2705254"/>
    <lineage>
        <taxon>Bacteria</taxon>
        <taxon>Bacillati</taxon>
        <taxon>Actinomycetota</taxon>
        <taxon>Actinomycetes</taxon>
        <taxon>Catenulisporales</taxon>
        <taxon>Catenulisporaceae</taxon>
        <taxon>Catenulispora</taxon>
    </lineage>
</organism>